<evidence type="ECO:0000256" key="1">
    <source>
        <dbReference type="SAM" id="MobiDB-lite"/>
    </source>
</evidence>
<evidence type="ECO:0000313" key="2">
    <source>
        <dbReference type="EMBL" id="GGQ26574.1"/>
    </source>
</evidence>
<dbReference type="AlphaFoldDB" id="A0A918B497"/>
<name>A0A918B497_9ACTN</name>
<comment type="caution">
    <text evidence="2">The sequence shown here is derived from an EMBL/GenBank/DDBJ whole genome shotgun (WGS) entry which is preliminary data.</text>
</comment>
<protein>
    <submittedName>
        <fullName evidence="2">Uncharacterized protein</fullName>
    </submittedName>
</protein>
<feature type="region of interest" description="Disordered" evidence="1">
    <location>
        <begin position="116"/>
        <end position="135"/>
    </location>
</feature>
<reference evidence="2" key="2">
    <citation type="submission" date="2020-09" db="EMBL/GenBank/DDBJ databases">
        <authorList>
            <person name="Sun Q."/>
            <person name="Ohkuma M."/>
        </authorList>
    </citation>
    <scope>NUCLEOTIDE SEQUENCE</scope>
    <source>
        <strain evidence="2">JCM 4335</strain>
    </source>
</reference>
<proteinExistence type="predicted"/>
<reference evidence="2" key="1">
    <citation type="journal article" date="2014" name="Int. J. Syst. Evol. Microbiol.">
        <title>Complete genome sequence of Corynebacterium casei LMG S-19264T (=DSM 44701T), isolated from a smear-ripened cheese.</title>
        <authorList>
            <consortium name="US DOE Joint Genome Institute (JGI-PGF)"/>
            <person name="Walter F."/>
            <person name="Albersmeier A."/>
            <person name="Kalinowski J."/>
            <person name="Ruckert C."/>
        </authorList>
    </citation>
    <scope>NUCLEOTIDE SEQUENCE</scope>
    <source>
        <strain evidence="2">JCM 4335</strain>
    </source>
</reference>
<keyword evidence="3" id="KW-1185">Reference proteome</keyword>
<dbReference type="EMBL" id="BMSV01000012">
    <property type="protein sequence ID" value="GGQ26574.1"/>
    <property type="molecule type" value="Genomic_DNA"/>
</dbReference>
<organism evidence="2 3">
    <name type="scientific">Streptomyces roseolilacinus</name>
    <dbReference type="NCBI Taxonomy" id="66904"/>
    <lineage>
        <taxon>Bacteria</taxon>
        <taxon>Bacillati</taxon>
        <taxon>Actinomycetota</taxon>
        <taxon>Actinomycetes</taxon>
        <taxon>Kitasatosporales</taxon>
        <taxon>Streptomycetaceae</taxon>
        <taxon>Streptomyces</taxon>
    </lineage>
</organism>
<feature type="region of interest" description="Disordered" evidence="1">
    <location>
        <begin position="13"/>
        <end position="105"/>
    </location>
</feature>
<gene>
    <name evidence="2" type="ORF">GCM10010249_51470</name>
</gene>
<sequence length="135" mass="13395">MGVVAVTLSGCVSVAPGSVPAEPPAAGAPTRAPVPQVAEARPREALESAAPAPAPPPRPAAARQRTDEASGKSAGARPRPRATVRPAAPAPTPASAPVPARSAAAVPDVCGLVERHSAWRLGGAGGRTCREATRR</sequence>
<accession>A0A918B497</accession>
<dbReference type="Proteomes" id="UP000654123">
    <property type="component" value="Unassembled WGS sequence"/>
</dbReference>
<evidence type="ECO:0000313" key="3">
    <source>
        <dbReference type="Proteomes" id="UP000654123"/>
    </source>
</evidence>